<comment type="subcellular location">
    <subcellularLocation>
        <location evidence="1">Membrane</location>
        <topology evidence="1">Multi-pass membrane protein</topology>
    </subcellularLocation>
</comment>
<dbReference type="InterPro" id="IPR005178">
    <property type="entry name" value="Ostalpha/TMEM184C"/>
</dbReference>
<protein>
    <submittedName>
        <fullName evidence="6">Organic solute transporter alpha-like protein</fullName>
    </submittedName>
</protein>
<feature type="transmembrane region" description="Helical" evidence="5">
    <location>
        <begin position="130"/>
        <end position="150"/>
    </location>
</feature>
<feature type="transmembrane region" description="Helical" evidence="5">
    <location>
        <begin position="103"/>
        <end position="124"/>
    </location>
</feature>
<keyword evidence="4 5" id="KW-0472">Membrane</keyword>
<dbReference type="GO" id="GO:0016020">
    <property type="term" value="C:membrane"/>
    <property type="evidence" value="ECO:0007669"/>
    <property type="project" value="UniProtKB-SubCell"/>
</dbReference>
<feature type="transmembrane region" description="Helical" evidence="5">
    <location>
        <begin position="203"/>
        <end position="222"/>
    </location>
</feature>
<name>W8AMZ0_CERCA</name>
<dbReference type="Pfam" id="PF03619">
    <property type="entry name" value="Solute_trans_a"/>
    <property type="match status" value="1"/>
</dbReference>
<reference evidence="6" key="2">
    <citation type="journal article" date="2014" name="BMC Genomics">
        <title>A genomic perspective to assessing quality of mass-reared SIT flies used in Mediterranean fruit fly (Ceratitis capitata) eradication in California.</title>
        <authorList>
            <person name="Calla B."/>
            <person name="Hall B."/>
            <person name="Hou S."/>
            <person name="Geib S.M."/>
        </authorList>
    </citation>
    <scope>NUCLEOTIDE SEQUENCE</scope>
</reference>
<evidence type="ECO:0000256" key="4">
    <source>
        <dbReference type="ARBA" id="ARBA00023136"/>
    </source>
</evidence>
<evidence type="ECO:0000313" key="6">
    <source>
        <dbReference type="EMBL" id="JAB85843.1"/>
    </source>
</evidence>
<accession>W8AMZ0</accession>
<feature type="transmembrane region" description="Helical" evidence="5">
    <location>
        <begin position="270"/>
        <end position="286"/>
    </location>
</feature>
<feature type="transmembrane region" description="Helical" evidence="5">
    <location>
        <begin position="306"/>
        <end position="327"/>
    </location>
</feature>
<sequence>MSNANMSTTTTTVMLSTTALPTLNSSSQVEILTPALSSEEFDNLTYDDNQYDIYTHPTLAEYYNNLTPFITLCIFVAILILMLNISIFFTTLAKLKQRLRKPLLGPSIALVSLYPLISLAALLTLLLPKLWFSCHTVMHLSFTVGAIFFYQLCGHFIGSETSFIKETAGMAVPIRTPPCCCCCMCLPGVTPTRGRFVILRCMVYQMAFVQGSIMFVLNGIFYNDMTLFNDVQSYFLPFIISSIILGAWGLNITVRVVNNLHTDYSTMKKMFALQLILLLCKMQYLMLDKQLDRLILGDDYPMNHIIYKQTIINTLILVEMVLVSLFAQNAYKTPVQVDEN</sequence>
<dbReference type="OrthoDB" id="5832279at2759"/>
<evidence type="ECO:0000256" key="5">
    <source>
        <dbReference type="SAM" id="Phobius"/>
    </source>
</evidence>
<keyword evidence="3 5" id="KW-1133">Transmembrane helix</keyword>
<feature type="transmembrane region" description="Helical" evidence="5">
    <location>
        <begin position="234"/>
        <end position="258"/>
    </location>
</feature>
<evidence type="ECO:0000256" key="1">
    <source>
        <dbReference type="ARBA" id="ARBA00004141"/>
    </source>
</evidence>
<dbReference type="AlphaFoldDB" id="W8AMZ0"/>
<evidence type="ECO:0000256" key="2">
    <source>
        <dbReference type="ARBA" id="ARBA00022692"/>
    </source>
</evidence>
<evidence type="ECO:0000256" key="3">
    <source>
        <dbReference type="ARBA" id="ARBA00022989"/>
    </source>
</evidence>
<dbReference type="SMART" id="SM01417">
    <property type="entry name" value="Solute_trans_a"/>
    <property type="match status" value="1"/>
</dbReference>
<reference evidence="6" key="1">
    <citation type="submission" date="2013-07" db="EMBL/GenBank/DDBJ databases">
        <authorList>
            <person name="Geib S."/>
        </authorList>
    </citation>
    <scope>NUCLEOTIDE SEQUENCE</scope>
</reference>
<keyword evidence="2 5" id="KW-0812">Transmembrane</keyword>
<gene>
    <name evidence="6" type="primary">OSTA</name>
</gene>
<dbReference type="EMBL" id="GAMC01020712">
    <property type="protein sequence ID" value="JAB85843.1"/>
    <property type="molecule type" value="mRNA"/>
</dbReference>
<organism evidence="6">
    <name type="scientific">Ceratitis capitata</name>
    <name type="common">Mediterranean fruit fly</name>
    <name type="synonym">Tephritis capitata</name>
    <dbReference type="NCBI Taxonomy" id="7213"/>
    <lineage>
        <taxon>Eukaryota</taxon>
        <taxon>Metazoa</taxon>
        <taxon>Ecdysozoa</taxon>
        <taxon>Arthropoda</taxon>
        <taxon>Hexapoda</taxon>
        <taxon>Insecta</taxon>
        <taxon>Pterygota</taxon>
        <taxon>Neoptera</taxon>
        <taxon>Endopterygota</taxon>
        <taxon>Diptera</taxon>
        <taxon>Brachycera</taxon>
        <taxon>Muscomorpha</taxon>
        <taxon>Tephritoidea</taxon>
        <taxon>Tephritidae</taxon>
        <taxon>Ceratitis</taxon>
        <taxon>Ceratitis</taxon>
    </lineage>
</organism>
<proteinExistence type="evidence at transcript level"/>
<dbReference type="PANTHER" id="PTHR23423">
    <property type="entry name" value="ORGANIC SOLUTE TRANSPORTER-RELATED"/>
    <property type="match status" value="1"/>
</dbReference>
<feature type="transmembrane region" description="Helical" evidence="5">
    <location>
        <begin position="69"/>
        <end position="91"/>
    </location>
</feature>